<dbReference type="GO" id="GO:0003676">
    <property type="term" value="F:nucleic acid binding"/>
    <property type="evidence" value="ECO:0007669"/>
    <property type="project" value="InterPro"/>
</dbReference>
<name>A0A858MTP6_9CAUD</name>
<organism evidence="1 2">
    <name type="scientific">Agrobacterium phage OLIVR5</name>
    <dbReference type="NCBI Taxonomy" id="2723773"/>
    <lineage>
        <taxon>Viruses</taxon>
        <taxon>Duplodnaviria</taxon>
        <taxon>Heunggongvirae</taxon>
        <taxon>Uroviricota</taxon>
        <taxon>Caudoviricetes</taxon>
        <taxon>Pootjesviridae</taxon>
        <taxon>Heverleevirus</taxon>
        <taxon>Heverleevirus OLIVR5</taxon>
    </lineage>
</organism>
<dbReference type="InterPro" id="IPR036397">
    <property type="entry name" value="RNaseH_sf"/>
</dbReference>
<reference evidence="1 2" key="1">
    <citation type="submission" date="2020-03" db="EMBL/GenBank/DDBJ databases">
        <authorList>
            <person name="Holtappels D."/>
            <person name="Bomans J.P.J."/>
            <person name="Lavigne R."/>
            <person name="Wagemans J."/>
        </authorList>
    </citation>
    <scope>NUCLEOTIDE SEQUENCE [LARGE SCALE GENOMIC DNA]</scope>
    <source>
        <strain evidence="1 2">OLIVR5</strain>
    </source>
</reference>
<dbReference type="Gene3D" id="3.30.420.10">
    <property type="entry name" value="Ribonuclease H-like superfamily/Ribonuclease H"/>
    <property type="match status" value="1"/>
</dbReference>
<protein>
    <submittedName>
        <fullName evidence="1">RuvC</fullName>
    </submittedName>
</protein>
<evidence type="ECO:0000313" key="1">
    <source>
        <dbReference type="EMBL" id="QIW87883.1"/>
    </source>
</evidence>
<dbReference type="Proteomes" id="UP000671873">
    <property type="component" value="Segment"/>
</dbReference>
<sequence>MIGFDYSMSSPAMCVTHKGIFEIHFVTAKKKFKDFFAEQSGFRVYGHYYDHKREGHEDIQRFGTIAGKFLEILRHHHFDTDPVGLAYFEAYAFGAKGMLANIGECTGIMKHELAKMGFRIETISPTSVKKYASGAGNAKKEDMAEAFKNQNGFYIHDLLGCKIGDSPASDVVDAYYVYLSGKMDHLSNGLLRNPK</sequence>
<proteinExistence type="predicted"/>
<dbReference type="EMBL" id="MT234342">
    <property type="protein sequence ID" value="QIW87883.1"/>
    <property type="molecule type" value="Genomic_DNA"/>
</dbReference>
<accession>A0A858MTP6</accession>
<gene>
    <name evidence="1" type="ORF">Ab1vBOLIVR5_gp235</name>
</gene>
<keyword evidence="2" id="KW-1185">Reference proteome</keyword>
<evidence type="ECO:0000313" key="2">
    <source>
        <dbReference type="Proteomes" id="UP000671873"/>
    </source>
</evidence>